<evidence type="ECO:0000313" key="2">
    <source>
        <dbReference type="Proteomes" id="UP000426246"/>
    </source>
</evidence>
<dbReference type="InterPro" id="IPR011748">
    <property type="entry name" value="Unchr_phage_tail-like"/>
</dbReference>
<dbReference type="NCBIfam" id="TIGR02242">
    <property type="entry name" value="tail_TIGR02242"/>
    <property type="match status" value="1"/>
</dbReference>
<protein>
    <recommendedName>
        <fullName evidence="3">Phage tail protein</fullName>
    </recommendedName>
</protein>
<dbReference type="KEGG" id="ppsc:EHS13_18025"/>
<organism evidence="1 2">
    <name type="scientific">Paenibacillus psychroresistens</name>
    <dbReference type="NCBI Taxonomy" id="1778678"/>
    <lineage>
        <taxon>Bacteria</taxon>
        <taxon>Bacillati</taxon>
        <taxon>Bacillota</taxon>
        <taxon>Bacilli</taxon>
        <taxon>Bacillales</taxon>
        <taxon>Paenibacillaceae</taxon>
        <taxon>Paenibacillus</taxon>
    </lineage>
</organism>
<evidence type="ECO:0008006" key="3">
    <source>
        <dbReference type="Google" id="ProtNLM"/>
    </source>
</evidence>
<name>A0A6B8RMQ7_9BACL</name>
<evidence type="ECO:0000313" key="1">
    <source>
        <dbReference type="EMBL" id="QGQ96638.1"/>
    </source>
</evidence>
<dbReference type="AlphaFoldDB" id="A0A6B8RMQ7"/>
<dbReference type="Pfam" id="PF09684">
    <property type="entry name" value="Tail_P2_I"/>
    <property type="match status" value="1"/>
</dbReference>
<dbReference type="Proteomes" id="UP000426246">
    <property type="component" value="Chromosome"/>
</dbReference>
<sequence length="685" mass="79358">MNPYFSFNKPADWEKGKSSNLNISDEGLSVSQTEKYGVQRIIPLADVFRILNRTTEDGADRAPVIKDFAVGRNGKLFLMDEHTNLWMYDFQNENRELLFTAGHELFSNNAKLAACESTLYFADPLGERKLAAYSATNGQAYWSLDEWNGLTLYPLSFAVNEAYHTFALVPLDLQMNNGEVEAAENGRLGVIRINDAGTVTRIYESVELRISNDIPIKSMLQRYNLTLLPNDCIAVVDTISHQLFTFTDTEEFQYPISSDSLIELSGLAADSYGSLYMGNRRSLDVSLEEDERFVIKYTDHGIKAAQIACFRGRVDKLLLDRNNKMYLLNHEEAMLTILQPNYRTMEHEDTHLLQAIYYSPEIDSQSTETVWHKIQVEASIPEETQIRISYFASDLKDHPFPMWSTPIVNPKDALFFEAKGQYLRLRIEFHASEQKTPLLHRLRAYYPRTSLLSYLPAVYQEDPTSQYFLERYLSLFGTFFDEMEEEISEVSQYYDVDTISGEFVKWLGTWVGIHADEVWSESQLKELIRRSPELYQERGTKQGIEKMVEIYTGEKPLIVEYFQYKQMLEKPELKSLVTQLYGASPYTFCVLVQQHCMETEKQRLFVQKILDEQKPAFTEAKLVVLQPWMYMDTHSYIGINTYLSEPNWLSLDQNSTLPFDTLLTDEENKHRLGFHTRIELDSELE</sequence>
<dbReference type="EMBL" id="CP034235">
    <property type="protein sequence ID" value="QGQ96638.1"/>
    <property type="molecule type" value="Genomic_DNA"/>
</dbReference>
<proteinExistence type="predicted"/>
<reference evidence="2" key="1">
    <citation type="submission" date="2018-11" db="EMBL/GenBank/DDBJ databases">
        <title>Complete genome sequence of Paenibacillus sp. ML311-T8.</title>
        <authorList>
            <person name="Nam Y.-D."/>
            <person name="Kang J."/>
            <person name="Chung W.-H."/>
            <person name="Park Y.S."/>
        </authorList>
    </citation>
    <scope>NUCLEOTIDE SEQUENCE [LARGE SCALE GENOMIC DNA]</scope>
    <source>
        <strain evidence="2">ML311-T8</strain>
    </source>
</reference>
<accession>A0A6B8RMQ7</accession>
<dbReference type="OrthoDB" id="370073at2"/>
<keyword evidence="2" id="KW-1185">Reference proteome</keyword>
<gene>
    <name evidence="1" type="ORF">EHS13_18025</name>
</gene>
<dbReference type="RefSeq" id="WP_155701711.1">
    <property type="nucleotide sequence ID" value="NZ_CP034235.1"/>
</dbReference>
<dbReference type="InterPro" id="IPR006521">
    <property type="entry name" value="Tail_protein_I"/>
</dbReference>